<evidence type="ECO:0000313" key="3">
    <source>
        <dbReference type="EMBL" id="CAA9293015.1"/>
    </source>
</evidence>
<keyword evidence="1" id="KW-1133">Transmembrane helix</keyword>
<proteinExistence type="predicted"/>
<dbReference type="InterPro" id="IPR028087">
    <property type="entry name" value="Tad_N"/>
</dbReference>
<evidence type="ECO:0000259" key="2">
    <source>
        <dbReference type="Pfam" id="PF13400"/>
    </source>
</evidence>
<dbReference type="EMBL" id="CADCTT010000051">
    <property type="protein sequence ID" value="CAA9293015.1"/>
    <property type="molecule type" value="Genomic_DNA"/>
</dbReference>
<dbReference type="Pfam" id="PF13400">
    <property type="entry name" value="Tad"/>
    <property type="match status" value="1"/>
</dbReference>
<keyword evidence="1" id="KW-0812">Transmembrane</keyword>
<reference evidence="3" key="1">
    <citation type="submission" date="2020-02" db="EMBL/GenBank/DDBJ databases">
        <authorList>
            <person name="Meier V. D."/>
        </authorList>
    </citation>
    <scope>NUCLEOTIDE SEQUENCE</scope>
    <source>
        <strain evidence="3">AVDCRST_MAG61</strain>
    </source>
</reference>
<accession>A0A6J4K0W0</accession>
<sequence length="146" mass="14945">MPAAPVPDRDPERGSTLPFVLVCWLVAALMSFGAVAASDAFLEQQRVQSVCDGAALAAANQADVAALYTRGVGTELPLTQASTQAAVADQLADAGTGLDAWASDTDGVEVTVRCTRTVQIAFGWLFLGGAPLERTAVASARAPTAP</sequence>
<evidence type="ECO:0000256" key="1">
    <source>
        <dbReference type="SAM" id="Phobius"/>
    </source>
</evidence>
<gene>
    <name evidence="3" type="ORF">AVDCRST_MAG61-332</name>
</gene>
<name>A0A6J4K0W0_9ACTN</name>
<keyword evidence="1" id="KW-0472">Membrane</keyword>
<dbReference type="AlphaFoldDB" id="A0A6J4K0W0"/>
<feature type="transmembrane region" description="Helical" evidence="1">
    <location>
        <begin position="16"/>
        <end position="37"/>
    </location>
</feature>
<protein>
    <recommendedName>
        <fullName evidence="2">Putative Flp pilus-assembly TadG-like N-terminal domain-containing protein</fullName>
    </recommendedName>
</protein>
<feature type="domain" description="Putative Flp pilus-assembly TadG-like N-terminal" evidence="2">
    <location>
        <begin position="14"/>
        <end position="60"/>
    </location>
</feature>
<organism evidence="3">
    <name type="scientific">uncultured Friedmanniella sp</name>
    <dbReference type="NCBI Taxonomy" id="335381"/>
    <lineage>
        <taxon>Bacteria</taxon>
        <taxon>Bacillati</taxon>
        <taxon>Actinomycetota</taxon>
        <taxon>Actinomycetes</taxon>
        <taxon>Propionibacteriales</taxon>
        <taxon>Nocardioidaceae</taxon>
        <taxon>Friedmanniella</taxon>
        <taxon>environmental samples</taxon>
    </lineage>
</organism>